<comment type="caution">
    <text evidence="4">The sequence shown here is derived from an EMBL/GenBank/DDBJ whole genome shotgun (WGS) entry which is preliminary data.</text>
</comment>
<accession>A0A4U8QC55</accession>
<feature type="domain" description="DUF4179" evidence="3">
    <location>
        <begin position="48"/>
        <end position="172"/>
    </location>
</feature>
<keyword evidence="2" id="KW-1133">Transmembrane helix</keyword>
<evidence type="ECO:0000313" key="5">
    <source>
        <dbReference type="Proteomes" id="UP000306509"/>
    </source>
</evidence>
<dbReference type="Proteomes" id="UP000306509">
    <property type="component" value="Unassembled WGS sequence"/>
</dbReference>
<dbReference type="InterPro" id="IPR025436">
    <property type="entry name" value="DUF4179"/>
</dbReference>
<dbReference type="EMBL" id="QGQD01000007">
    <property type="protein sequence ID" value="TLD02685.1"/>
    <property type="molecule type" value="Genomic_DNA"/>
</dbReference>
<dbReference type="AlphaFoldDB" id="A0A4U8QC55"/>
<feature type="transmembrane region" description="Helical" evidence="2">
    <location>
        <begin position="51"/>
        <end position="71"/>
    </location>
</feature>
<name>A0A4U8QC55_9FIRM</name>
<sequence>MNRQEQEFKDKLNEEIKIPKVVKNKADDAFQTIKSSSKSQARDTRGIRKKILVAAGSVAAVFAAFFVFGMANPVMASQLPIIGHIFEQIQENYSYPGDFSSVAETLGEKDQETPDGAAVSADENGAAAEQADAKKETELTKPASYSQTVDGVTMTLSELYCNDQALYMTLELTSEKAFPVSEIFTDSENNQPNIGFLTSEKYSFNDKSQDQLYYLEGKFVDDYTYAGIIRIDYKQASKVVSDEALQEYNTAYQAAEAEGRDPMKEDIQLDVQNLDVPDNFKLNLDIQKIIAYKANPDVWDSGYTGDELEAMSDEEWKNVMKQQPADWNQFPNDHENIWWNGSWNFDLDINVDRSRTKMIEINTENENGVGIASVEITPFELKVNQLNEGSTKTADTFPVVLDANGKMLPYGNSGYVTDYAVRGVDISKIDIYLCDYIEYMDEIKGHKTEDNFKQILDEKAVYHTTVETGITQ</sequence>
<reference evidence="4 5" key="1">
    <citation type="journal article" date="2019" name="Anaerobe">
        <title>Detection of Robinsoniella peoriensis in multiple bone samples of a trauma patient.</title>
        <authorList>
            <person name="Schrottner P."/>
            <person name="Hartwich K."/>
            <person name="Bunk B."/>
            <person name="Schober I."/>
            <person name="Helbig S."/>
            <person name="Rudolph W.W."/>
            <person name="Gunzer F."/>
        </authorList>
    </citation>
    <scope>NUCLEOTIDE SEQUENCE [LARGE SCALE GENOMIC DNA]</scope>
    <source>
        <strain evidence="4 5">DSM 106044</strain>
    </source>
</reference>
<feature type="region of interest" description="Disordered" evidence="1">
    <location>
        <begin position="107"/>
        <end position="142"/>
    </location>
</feature>
<dbReference type="Pfam" id="PF13786">
    <property type="entry name" value="DUF4179"/>
    <property type="match status" value="1"/>
</dbReference>
<dbReference type="STRING" id="180332.GCA_000797495_01499"/>
<evidence type="ECO:0000259" key="3">
    <source>
        <dbReference type="Pfam" id="PF13786"/>
    </source>
</evidence>
<gene>
    <name evidence="4" type="ORF">DSM106044_00420</name>
</gene>
<dbReference type="Gene3D" id="2.60.40.1630">
    <property type="entry name" value="bacillus anthracis domain"/>
    <property type="match status" value="1"/>
</dbReference>
<evidence type="ECO:0000256" key="1">
    <source>
        <dbReference type="SAM" id="MobiDB-lite"/>
    </source>
</evidence>
<proteinExistence type="predicted"/>
<evidence type="ECO:0000256" key="2">
    <source>
        <dbReference type="SAM" id="Phobius"/>
    </source>
</evidence>
<evidence type="ECO:0000313" key="4">
    <source>
        <dbReference type="EMBL" id="TLD02685.1"/>
    </source>
</evidence>
<keyword evidence="5" id="KW-1185">Reference proteome</keyword>
<dbReference type="RefSeq" id="WP_138001676.1">
    <property type="nucleotide sequence ID" value="NZ_QGQD01000007.1"/>
</dbReference>
<keyword evidence="2" id="KW-0812">Transmembrane</keyword>
<organism evidence="4 5">
    <name type="scientific">Robinsoniella peoriensis</name>
    <dbReference type="NCBI Taxonomy" id="180332"/>
    <lineage>
        <taxon>Bacteria</taxon>
        <taxon>Bacillati</taxon>
        <taxon>Bacillota</taxon>
        <taxon>Clostridia</taxon>
        <taxon>Lachnospirales</taxon>
        <taxon>Lachnospiraceae</taxon>
        <taxon>Robinsoniella</taxon>
    </lineage>
</organism>
<keyword evidence="2" id="KW-0472">Membrane</keyword>
<protein>
    <recommendedName>
        <fullName evidence="3">DUF4179 domain-containing protein</fullName>
    </recommendedName>
</protein>